<proteinExistence type="inferred from homology"/>
<evidence type="ECO:0000313" key="8">
    <source>
        <dbReference type="Proteomes" id="UP000057609"/>
    </source>
</evidence>
<name>A0A0B5BBT3_9BACT</name>
<evidence type="ECO:0000256" key="4">
    <source>
        <dbReference type="ARBA" id="ARBA00022989"/>
    </source>
</evidence>
<reference evidence="7 8" key="1">
    <citation type="journal article" date="2015" name="Genome Announc.">
        <title>Complete Genome of Geobacter pickeringii G13T, a Metal-Reducing Isolate from Sedimentary Kaolin Deposits.</title>
        <authorList>
            <person name="Badalamenti J.P."/>
            <person name="Bond D.R."/>
        </authorList>
    </citation>
    <scope>NUCLEOTIDE SEQUENCE [LARGE SCALE GENOMIC DNA]</scope>
    <source>
        <strain evidence="7 8">G13</strain>
    </source>
</reference>
<feature type="transmembrane region" description="Helical" evidence="6">
    <location>
        <begin position="103"/>
        <end position="125"/>
    </location>
</feature>
<feature type="transmembrane region" description="Helical" evidence="6">
    <location>
        <begin position="6"/>
        <end position="26"/>
    </location>
</feature>
<dbReference type="EMBL" id="CP009788">
    <property type="protein sequence ID" value="AJE03972.1"/>
    <property type="molecule type" value="Genomic_DNA"/>
</dbReference>
<evidence type="ECO:0000256" key="1">
    <source>
        <dbReference type="ARBA" id="ARBA00004141"/>
    </source>
</evidence>
<keyword evidence="5 6" id="KW-0472">Membrane</keyword>
<dbReference type="GO" id="GO:0016020">
    <property type="term" value="C:membrane"/>
    <property type="evidence" value="ECO:0007669"/>
    <property type="project" value="UniProtKB-SubCell"/>
</dbReference>
<dbReference type="AlphaFoldDB" id="A0A0B5BBT3"/>
<keyword evidence="4 6" id="KW-1133">Transmembrane helix</keyword>
<comment type="subcellular location">
    <subcellularLocation>
        <location evidence="1">Membrane</location>
        <topology evidence="1">Multi-pass membrane protein</topology>
    </subcellularLocation>
</comment>
<feature type="transmembrane region" description="Helical" evidence="6">
    <location>
        <begin position="277"/>
        <end position="300"/>
    </location>
</feature>
<dbReference type="KEGG" id="gpi:GPICK_11950"/>
<evidence type="ECO:0000256" key="2">
    <source>
        <dbReference type="ARBA" id="ARBA00007511"/>
    </source>
</evidence>
<feature type="transmembrane region" description="Helical" evidence="6">
    <location>
        <begin position="251"/>
        <end position="271"/>
    </location>
</feature>
<gene>
    <name evidence="7" type="ORF">GPICK_11950</name>
</gene>
<dbReference type="HOGENOM" id="CLU_045644_1_2_7"/>
<dbReference type="InterPro" id="IPR005496">
    <property type="entry name" value="Integral_membrane_TerC"/>
</dbReference>
<keyword evidence="3 6" id="KW-0812">Transmembrane</keyword>
<feature type="transmembrane region" description="Helical" evidence="6">
    <location>
        <begin position="182"/>
        <end position="201"/>
    </location>
</feature>
<dbReference type="NCBIfam" id="TIGR03718">
    <property type="entry name" value="R_switched_Alx"/>
    <property type="match status" value="1"/>
</dbReference>
<feature type="transmembrane region" description="Helical" evidence="6">
    <location>
        <begin position="224"/>
        <end position="244"/>
    </location>
</feature>
<accession>A0A0B5BBT3</accession>
<dbReference type="Proteomes" id="UP000057609">
    <property type="component" value="Chromosome"/>
</dbReference>
<evidence type="ECO:0000313" key="7">
    <source>
        <dbReference type="EMBL" id="AJE03972.1"/>
    </source>
</evidence>
<comment type="similarity">
    <text evidence="2">Belongs to the TerC family.</text>
</comment>
<protein>
    <submittedName>
        <fullName evidence="7">Integral membrane protein TerC</fullName>
    </submittedName>
</protein>
<sequence length="311" mass="35085">MPVQTMMWLGFGALILVMFVIDLGLFNRKSHEIRFREALAWTVVWVSLALAFNVWIYFEMGPTKALEFFTGYLIEQSLSVDNLFVFIMIFAFFRITKIHQPKILKWGILGALAMRAVFIMAGIGLIERFHWIVYLFGAILVVTGFKMAFGGENHIEPEKNYLVRLVRRFVPITKRIRDDRFFIRKGGITAATPLFLTLVMVESSDLIFAVDSIPAVLAVSRDPFIVYTSNVFAIMGLRSLYYLLANVMEMFVYLKLGVSVILVYVGAKMLLADIYPIPIGFSLGTIVGVLAISVITSITIGSKKARASHRA</sequence>
<feature type="transmembrane region" description="Helical" evidence="6">
    <location>
        <begin position="38"/>
        <end position="58"/>
    </location>
</feature>
<organism evidence="7 8">
    <name type="scientific">Geobacter pickeringii</name>
    <dbReference type="NCBI Taxonomy" id="345632"/>
    <lineage>
        <taxon>Bacteria</taxon>
        <taxon>Pseudomonadati</taxon>
        <taxon>Thermodesulfobacteriota</taxon>
        <taxon>Desulfuromonadia</taxon>
        <taxon>Geobacterales</taxon>
        <taxon>Geobacteraceae</taxon>
        <taxon>Geobacter</taxon>
    </lineage>
</organism>
<dbReference type="PANTHER" id="PTHR30238:SF0">
    <property type="entry name" value="THYLAKOID MEMBRANE PROTEIN TERC, CHLOROPLASTIC"/>
    <property type="match status" value="1"/>
</dbReference>
<dbReference type="PANTHER" id="PTHR30238">
    <property type="entry name" value="MEMBRANE BOUND PREDICTED REDOX MODULATOR"/>
    <property type="match status" value="1"/>
</dbReference>
<dbReference type="InterPro" id="IPR022369">
    <property type="entry name" value="Integral_membrane_TerC_rswitch"/>
</dbReference>
<dbReference type="OrthoDB" id="9783692at2"/>
<feature type="transmembrane region" description="Helical" evidence="6">
    <location>
        <begin position="131"/>
        <end position="149"/>
    </location>
</feature>
<feature type="transmembrane region" description="Helical" evidence="6">
    <location>
        <begin position="78"/>
        <end position="96"/>
    </location>
</feature>
<evidence type="ECO:0000256" key="5">
    <source>
        <dbReference type="ARBA" id="ARBA00023136"/>
    </source>
</evidence>
<evidence type="ECO:0000256" key="3">
    <source>
        <dbReference type="ARBA" id="ARBA00022692"/>
    </source>
</evidence>
<dbReference type="RefSeq" id="WP_039743496.1">
    <property type="nucleotide sequence ID" value="NZ_CP009788.1"/>
</dbReference>
<dbReference type="Pfam" id="PF03741">
    <property type="entry name" value="TerC"/>
    <property type="match status" value="1"/>
</dbReference>
<keyword evidence="8" id="KW-1185">Reference proteome</keyword>
<evidence type="ECO:0000256" key="6">
    <source>
        <dbReference type="SAM" id="Phobius"/>
    </source>
</evidence>